<dbReference type="KEGG" id="vg:80400715"/>
<dbReference type="Gene3D" id="2.40.160.220">
    <property type="match status" value="1"/>
</dbReference>
<keyword evidence="1" id="KW-0167">Capsid protein</keyword>
<protein>
    <submittedName>
        <fullName evidence="1">Coat protein</fullName>
    </submittedName>
</protein>
<evidence type="ECO:0000313" key="1">
    <source>
        <dbReference type="EMBL" id="DAD50993.1"/>
    </source>
</evidence>
<dbReference type="GO" id="GO:0019028">
    <property type="term" value="C:viral capsid"/>
    <property type="evidence" value="ECO:0007669"/>
    <property type="project" value="UniProtKB-KW"/>
</dbReference>
<keyword evidence="2" id="KW-1185">Reference proteome</keyword>
<sequence length="115" mass="12586">MFADPQSVTVNAVAQSLPAIKREDFSSSYRKDDGSYSLIISHAEGKRNRRVVRLEHRKIAADPLTADNVEYSTSVYLVMDAPPVGYTNTELKDIALGLTAWLSSTNVLKVLGGES</sequence>
<gene>
    <name evidence="1" type="primary">SRR6960509_16_2</name>
</gene>
<reference evidence="1" key="1">
    <citation type="submission" date="2020-09" db="EMBL/GenBank/DDBJ databases">
        <title>Leviviricetes taxonomy.</title>
        <authorList>
            <person name="Stockdale S.R."/>
            <person name="Callanan J."/>
            <person name="Adriaenssens E.M."/>
            <person name="Kuhn J.H."/>
            <person name="Rumnieks J."/>
            <person name="Shkoporov A."/>
            <person name="Draper L.A."/>
            <person name="Ross P."/>
            <person name="Hill C."/>
        </authorList>
    </citation>
    <scope>NUCLEOTIDE SEQUENCE</scope>
</reference>
<organism evidence="1 2">
    <name type="scientific">ssRNA phage SRR6960509_16</name>
    <dbReference type="NCBI Taxonomy" id="2786527"/>
    <lineage>
        <taxon>Viruses</taxon>
        <taxon>Riboviria</taxon>
        <taxon>Orthornavirae</taxon>
        <taxon>Lenarviricota</taxon>
        <taxon>Leviviricetes</taxon>
        <taxon>Timlovirales</taxon>
        <taxon>Steitzviridae</taxon>
        <taxon>Rodtovirus</taxon>
        <taxon>Rodtovirus pelovivens</taxon>
    </lineage>
</organism>
<dbReference type="GeneID" id="80400715"/>
<name>A0A8S5L039_9VIRU</name>
<proteinExistence type="predicted"/>
<dbReference type="Proteomes" id="UP000680190">
    <property type="component" value="Segment"/>
</dbReference>
<dbReference type="EMBL" id="BK013686">
    <property type="protein sequence ID" value="DAD50993.1"/>
    <property type="molecule type" value="Genomic_RNA"/>
</dbReference>
<dbReference type="RefSeq" id="YP_010771087.1">
    <property type="nucleotide sequence ID" value="NC_074482.1"/>
</dbReference>
<evidence type="ECO:0000313" key="2">
    <source>
        <dbReference type="Proteomes" id="UP000680190"/>
    </source>
</evidence>
<accession>A0A8S5L039</accession>
<keyword evidence="1" id="KW-0946">Virion</keyword>